<name>A0AAD3D6I4_9STRA</name>
<dbReference type="Proteomes" id="UP001054902">
    <property type="component" value="Unassembled WGS sequence"/>
</dbReference>
<dbReference type="InterPro" id="IPR013979">
    <property type="entry name" value="TIF_beta_prop-like"/>
</dbReference>
<dbReference type="Pfam" id="PF08662">
    <property type="entry name" value="eIF2A"/>
    <property type="match status" value="1"/>
</dbReference>
<dbReference type="InterPro" id="IPR036322">
    <property type="entry name" value="WD40_repeat_dom_sf"/>
</dbReference>
<dbReference type="InterPro" id="IPR015943">
    <property type="entry name" value="WD40/YVTN_repeat-like_dom_sf"/>
</dbReference>
<dbReference type="InterPro" id="IPR001680">
    <property type="entry name" value="WD40_rpt"/>
</dbReference>
<feature type="repeat" description="WD" evidence="3">
    <location>
        <begin position="335"/>
        <end position="369"/>
    </location>
</feature>
<feature type="repeat" description="WD" evidence="3">
    <location>
        <begin position="410"/>
        <end position="451"/>
    </location>
</feature>
<evidence type="ECO:0000256" key="3">
    <source>
        <dbReference type="PROSITE-ProRule" id="PRU00221"/>
    </source>
</evidence>
<keyword evidence="2" id="KW-0677">Repeat</keyword>
<evidence type="ECO:0000256" key="1">
    <source>
        <dbReference type="ARBA" id="ARBA00022574"/>
    </source>
</evidence>
<dbReference type="SMART" id="SM00320">
    <property type="entry name" value="WD40"/>
    <property type="match status" value="6"/>
</dbReference>
<evidence type="ECO:0000256" key="2">
    <source>
        <dbReference type="ARBA" id="ARBA00022737"/>
    </source>
</evidence>
<protein>
    <recommendedName>
        <fullName evidence="5">Translation initiation factor beta propellor-like domain-containing protein</fullName>
    </recommendedName>
</protein>
<feature type="region of interest" description="Disordered" evidence="4">
    <location>
        <begin position="91"/>
        <end position="111"/>
    </location>
</feature>
<proteinExistence type="predicted"/>
<comment type="caution">
    <text evidence="6">The sequence shown here is derived from an EMBL/GenBank/DDBJ whole genome shotgun (WGS) entry which is preliminary data.</text>
</comment>
<feature type="domain" description="Translation initiation factor beta propellor-like" evidence="5">
    <location>
        <begin position="308"/>
        <end position="431"/>
    </location>
</feature>
<evidence type="ECO:0000256" key="4">
    <source>
        <dbReference type="SAM" id="MobiDB-lite"/>
    </source>
</evidence>
<evidence type="ECO:0000313" key="7">
    <source>
        <dbReference type="Proteomes" id="UP001054902"/>
    </source>
</evidence>
<dbReference type="Gene3D" id="2.130.10.10">
    <property type="entry name" value="YVTN repeat-like/Quinoprotein amine dehydrogenase"/>
    <property type="match status" value="3"/>
</dbReference>
<dbReference type="SUPFAM" id="SSF50978">
    <property type="entry name" value="WD40 repeat-like"/>
    <property type="match status" value="1"/>
</dbReference>
<dbReference type="AlphaFoldDB" id="A0AAD3D6I4"/>
<dbReference type="Pfam" id="PF00400">
    <property type="entry name" value="WD40"/>
    <property type="match status" value="1"/>
</dbReference>
<dbReference type="EMBL" id="BLLK01000058">
    <property type="protein sequence ID" value="GFH57690.1"/>
    <property type="molecule type" value="Genomic_DNA"/>
</dbReference>
<dbReference type="PANTHER" id="PTHR19848:SF8">
    <property type="entry name" value="F-BOX AND WD REPEAT DOMAIN CONTAINING 7"/>
    <property type="match status" value="1"/>
</dbReference>
<sequence>MGNCTSTSQVENFHCPSCGCHYCPTCKTVIPNHSLPKSNSIHMNHADHAYLKGPETPIHTNKSIYVQPNSQAIPQDRKVETFVQEETLNLPPLKSDTEGKQPQSIPPFKPKARVNTKNLMLEKDITEPEFTIEPDHFYKDKKDQHFIDEELQSMVSSQSPELYVPQAKKRHIENTSPLTDDSPNTISYKDPKTGVKTYWKKDIQSVSAVCFSPQSGAASKLAVSNRQNLVKVYDVNTGKEIIRIQRDHQINCLAFSMDETMLVVAGEGKTVTLYKVDDGKEILSIHRKDSALAVSFSPKGDKLAVCGYDMRASIYNIYASGTFDEYVTIIRTNIISALAWSPDGALLAVGGFDNRAAIYDVKTAEEKLNIRRNNIIFAMAFSPDSSKLAVGGCDRNTSIYDAKTGKRLQNIEREDTIYAISFSRDGTKIATGGEDKEVIVYDIETGEQVTTITRNNPVRALSFSTNDSTVNACG</sequence>
<accession>A0AAD3D6I4</accession>
<evidence type="ECO:0000259" key="5">
    <source>
        <dbReference type="Pfam" id="PF08662"/>
    </source>
</evidence>
<organism evidence="6 7">
    <name type="scientific">Chaetoceros tenuissimus</name>
    <dbReference type="NCBI Taxonomy" id="426638"/>
    <lineage>
        <taxon>Eukaryota</taxon>
        <taxon>Sar</taxon>
        <taxon>Stramenopiles</taxon>
        <taxon>Ochrophyta</taxon>
        <taxon>Bacillariophyta</taxon>
        <taxon>Coscinodiscophyceae</taxon>
        <taxon>Chaetocerotophycidae</taxon>
        <taxon>Chaetocerotales</taxon>
        <taxon>Chaetocerotaceae</taxon>
        <taxon>Chaetoceros</taxon>
    </lineage>
</organism>
<keyword evidence="7" id="KW-1185">Reference proteome</keyword>
<dbReference type="PROSITE" id="PS50082">
    <property type="entry name" value="WD_REPEATS_2"/>
    <property type="match status" value="3"/>
</dbReference>
<feature type="repeat" description="WD" evidence="3">
    <location>
        <begin position="376"/>
        <end position="410"/>
    </location>
</feature>
<keyword evidence="1 3" id="KW-0853">WD repeat</keyword>
<evidence type="ECO:0000313" key="6">
    <source>
        <dbReference type="EMBL" id="GFH57690.1"/>
    </source>
</evidence>
<reference evidence="6 7" key="1">
    <citation type="journal article" date="2021" name="Sci. Rep.">
        <title>The genome of the diatom Chaetoceros tenuissimus carries an ancient integrated fragment of an extant virus.</title>
        <authorList>
            <person name="Hongo Y."/>
            <person name="Kimura K."/>
            <person name="Takaki Y."/>
            <person name="Yoshida Y."/>
            <person name="Baba S."/>
            <person name="Kobayashi G."/>
            <person name="Nagasaki K."/>
            <person name="Hano T."/>
            <person name="Tomaru Y."/>
        </authorList>
    </citation>
    <scope>NUCLEOTIDE SEQUENCE [LARGE SCALE GENOMIC DNA]</scope>
    <source>
        <strain evidence="6 7">NIES-3715</strain>
    </source>
</reference>
<gene>
    <name evidence="6" type="ORF">CTEN210_14166</name>
</gene>
<dbReference type="PANTHER" id="PTHR19848">
    <property type="entry name" value="WD40 REPEAT PROTEIN"/>
    <property type="match status" value="1"/>
</dbReference>